<dbReference type="AlphaFoldDB" id="A0A382AC99"/>
<name>A0A382AC99_9ZZZZ</name>
<protein>
    <recommendedName>
        <fullName evidence="4">ABC transporter domain-containing protein</fullName>
    </recommendedName>
</protein>
<dbReference type="PANTHER" id="PTHR43023:SF6">
    <property type="entry name" value="INTERMEMBRANE PHOSPHOLIPID TRANSPORT SYSTEM ATP-BINDING PROTEIN MLAF"/>
    <property type="match status" value="1"/>
</dbReference>
<dbReference type="InterPro" id="IPR027417">
    <property type="entry name" value="P-loop_NTPase"/>
</dbReference>
<dbReference type="PROSITE" id="PS50893">
    <property type="entry name" value="ABC_TRANSPORTER_2"/>
    <property type="match status" value="1"/>
</dbReference>
<proteinExistence type="predicted"/>
<dbReference type="InterPro" id="IPR003439">
    <property type="entry name" value="ABC_transporter-like_ATP-bd"/>
</dbReference>
<dbReference type="SMART" id="SM00382">
    <property type="entry name" value="AAA"/>
    <property type="match status" value="1"/>
</dbReference>
<keyword evidence="3" id="KW-0067">ATP-binding</keyword>
<dbReference type="Gene3D" id="3.40.50.300">
    <property type="entry name" value="P-loop containing nucleotide triphosphate hydrolases"/>
    <property type="match status" value="1"/>
</dbReference>
<dbReference type="CDD" id="cd03261">
    <property type="entry name" value="ABC_Org_Solvent_Resistant"/>
    <property type="match status" value="1"/>
</dbReference>
<keyword evidence="2" id="KW-0547">Nucleotide-binding</keyword>
<evidence type="ECO:0000256" key="2">
    <source>
        <dbReference type="ARBA" id="ARBA00022741"/>
    </source>
</evidence>
<reference evidence="5" key="1">
    <citation type="submission" date="2018-05" db="EMBL/GenBank/DDBJ databases">
        <authorList>
            <person name="Lanie J.A."/>
            <person name="Ng W.-L."/>
            <person name="Kazmierczak K.M."/>
            <person name="Andrzejewski T.M."/>
            <person name="Davidsen T.M."/>
            <person name="Wayne K.J."/>
            <person name="Tettelin H."/>
            <person name="Glass J.I."/>
            <person name="Rusch D."/>
            <person name="Podicherti R."/>
            <person name="Tsui H.-C.T."/>
            <person name="Winkler M.E."/>
        </authorList>
    </citation>
    <scope>NUCLEOTIDE SEQUENCE</scope>
</reference>
<feature type="domain" description="ABC transporter" evidence="4">
    <location>
        <begin position="12"/>
        <end position="248"/>
    </location>
</feature>
<dbReference type="GO" id="GO:0005524">
    <property type="term" value="F:ATP binding"/>
    <property type="evidence" value="ECO:0007669"/>
    <property type="project" value="UniProtKB-KW"/>
</dbReference>
<organism evidence="5">
    <name type="scientific">marine metagenome</name>
    <dbReference type="NCBI Taxonomy" id="408172"/>
    <lineage>
        <taxon>unclassified sequences</taxon>
        <taxon>metagenomes</taxon>
        <taxon>ecological metagenomes</taxon>
    </lineage>
</organism>
<dbReference type="PANTHER" id="PTHR43023">
    <property type="entry name" value="PROTEIN TRIGALACTOSYLDIACYLGLYCEROL 3, CHLOROPLASTIC"/>
    <property type="match status" value="1"/>
</dbReference>
<dbReference type="PROSITE" id="PS00211">
    <property type="entry name" value="ABC_TRANSPORTER_1"/>
    <property type="match status" value="1"/>
</dbReference>
<sequence length="273" mass="29752">MAQHLDPPAPLVDVAHLDFRYPERALYHDLSLRISRGKVTVIMGPSGCGKSTLLGLMAGRLRPQAGNVCFEGVALSDLPRKALYRLRRRMGMMFQNSALLSDLDVFENVAFPIRENTGLPEPLVRNLVLLKLHMVGLRGAARLLPAALSGGMARRVALARALALDPDLVMYDEPFTGLDPISKGIIAQLIRELNDVLGVTSVVVTQDVREGLSIADHVIVFTEGQIAEEGSAQEVAASTQPQVRQFLDAKPDGPVPFHYPAPDYQDDLLGKCQ</sequence>
<dbReference type="InterPro" id="IPR017871">
    <property type="entry name" value="ABC_transporter-like_CS"/>
</dbReference>
<gene>
    <name evidence="5" type="ORF">METZ01_LOCUS151735</name>
</gene>
<dbReference type="GO" id="GO:0016887">
    <property type="term" value="F:ATP hydrolysis activity"/>
    <property type="evidence" value="ECO:0007669"/>
    <property type="project" value="InterPro"/>
</dbReference>
<keyword evidence="1" id="KW-0813">Transport</keyword>
<accession>A0A382AC99</accession>
<dbReference type="SUPFAM" id="SSF52540">
    <property type="entry name" value="P-loop containing nucleoside triphosphate hydrolases"/>
    <property type="match status" value="1"/>
</dbReference>
<dbReference type="EMBL" id="UINC01024703">
    <property type="protein sequence ID" value="SVA98881.1"/>
    <property type="molecule type" value="Genomic_DNA"/>
</dbReference>
<dbReference type="InterPro" id="IPR003593">
    <property type="entry name" value="AAA+_ATPase"/>
</dbReference>
<evidence type="ECO:0000256" key="1">
    <source>
        <dbReference type="ARBA" id="ARBA00022448"/>
    </source>
</evidence>
<evidence type="ECO:0000259" key="4">
    <source>
        <dbReference type="PROSITE" id="PS50893"/>
    </source>
</evidence>
<evidence type="ECO:0000256" key="3">
    <source>
        <dbReference type="ARBA" id="ARBA00022840"/>
    </source>
</evidence>
<evidence type="ECO:0000313" key="5">
    <source>
        <dbReference type="EMBL" id="SVA98881.1"/>
    </source>
</evidence>
<dbReference type="Pfam" id="PF00005">
    <property type="entry name" value="ABC_tran"/>
    <property type="match status" value="1"/>
</dbReference>